<proteinExistence type="predicted"/>
<dbReference type="EMBL" id="CACRXK020014646">
    <property type="protein sequence ID" value="CAB4027180.1"/>
    <property type="molecule type" value="Genomic_DNA"/>
</dbReference>
<feature type="compositionally biased region" description="Polar residues" evidence="1">
    <location>
        <begin position="1"/>
        <end position="15"/>
    </location>
</feature>
<reference evidence="2" key="1">
    <citation type="submission" date="2020-04" db="EMBL/GenBank/DDBJ databases">
        <authorList>
            <person name="Alioto T."/>
            <person name="Alioto T."/>
            <person name="Gomez Garrido J."/>
        </authorList>
    </citation>
    <scope>NUCLEOTIDE SEQUENCE</scope>
    <source>
        <strain evidence="2">A484AB</strain>
    </source>
</reference>
<dbReference type="Proteomes" id="UP001152795">
    <property type="component" value="Unassembled WGS sequence"/>
</dbReference>
<feature type="region of interest" description="Disordered" evidence="1">
    <location>
        <begin position="1"/>
        <end position="31"/>
    </location>
</feature>
<sequence length="53" mass="5802">MKDSPVSWTVPSNYSYVDPHGPPHWSSDLGEAEIPDFGIQVSSNNSFQGTQAH</sequence>
<organism evidence="2 3">
    <name type="scientific">Paramuricea clavata</name>
    <name type="common">Red gorgonian</name>
    <name type="synonym">Violescent sea-whip</name>
    <dbReference type="NCBI Taxonomy" id="317549"/>
    <lineage>
        <taxon>Eukaryota</taxon>
        <taxon>Metazoa</taxon>
        <taxon>Cnidaria</taxon>
        <taxon>Anthozoa</taxon>
        <taxon>Octocorallia</taxon>
        <taxon>Malacalcyonacea</taxon>
        <taxon>Plexauridae</taxon>
        <taxon>Paramuricea</taxon>
    </lineage>
</organism>
<evidence type="ECO:0000313" key="2">
    <source>
        <dbReference type="EMBL" id="CAB4027180.1"/>
    </source>
</evidence>
<protein>
    <submittedName>
        <fullName evidence="2">Uncharacterized protein</fullName>
    </submittedName>
</protein>
<comment type="caution">
    <text evidence="2">The sequence shown here is derived from an EMBL/GenBank/DDBJ whole genome shotgun (WGS) entry which is preliminary data.</text>
</comment>
<evidence type="ECO:0000313" key="3">
    <source>
        <dbReference type="Proteomes" id="UP001152795"/>
    </source>
</evidence>
<evidence type="ECO:0000256" key="1">
    <source>
        <dbReference type="SAM" id="MobiDB-lite"/>
    </source>
</evidence>
<accession>A0A6S7JDW5</accession>
<keyword evidence="3" id="KW-1185">Reference proteome</keyword>
<gene>
    <name evidence="2" type="ORF">PACLA_8A024954</name>
</gene>
<feature type="non-terminal residue" evidence="2">
    <location>
        <position position="53"/>
    </location>
</feature>
<name>A0A6S7JDW5_PARCT</name>
<dbReference type="AlphaFoldDB" id="A0A6S7JDW5"/>